<comment type="subcellular location">
    <subcellularLocation>
        <location evidence="1">Golgi apparatus membrane</location>
        <topology evidence="1">Peripheral membrane protein</topology>
    </subcellularLocation>
</comment>
<keyword evidence="11" id="KW-1185">Reference proteome</keyword>
<keyword evidence="4" id="KW-0813">Transport</keyword>
<protein>
    <recommendedName>
        <fullName evidence="3">Conserved oligomeric Golgi complex subunit 8</fullName>
    </recommendedName>
    <alternativeName>
        <fullName evidence="8">Component of oligomeric Golgi complex 8</fullName>
    </alternativeName>
</protein>
<evidence type="ECO:0000313" key="11">
    <source>
        <dbReference type="Proteomes" id="UP000693970"/>
    </source>
</evidence>
<sequence length="614" mass="67674">MADTLFMRSSVGSDINERAAAKAALEAAEEQLQSLCASHAGTFVAVERRGRALEMALGELLEKVQVVESQVASTQEALQQEEDGNENTLAALSEKHRVRRRTLLQHSSLLELLELPSLMDACVRSNLYEEALSIAAFANTLERRHTEKNQVVMKVIAQVRSRQSDLRRYLLHSLKNQVTMPECLEIVTALRRLNSIDLERLQSERSDLERVHAAMELSLQVDFLESRDAWLDQPANINSAGFLSPIGSSSGGNTSATKLHSSEHLLDTIERYRTRMFEIATQFNAIFRAQQATSSNNHVSVSLLSMWTARRIHSFLKILSVELRVMENSASLRDALDASAFFSQSMGRLGSDFTSQLPPLFEEKLVAIVLSHWNEGTSQLVETLKICREVGVVAPLVSTAAIEPEPGNLDGSDGATSSVMMPPPRQLMALPPLGRVVNACLAGLNELRRCLLPGVFPKIRMALEKEFLLEIKNTLHAHERAVMTPGLRGEAVQLREVAKQMKDVTKTIIFPYLRGAVELSLGNDAGAKEHFDKLRMVLYPPAPASPPPAANDEKATTEKSATSESSHFTENIEDVAAPVASQSAGGDLTNEKTNEGGWADERFDDDVDVYVEQV</sequence>
<dbReference type="PANTHER" id="PTHR21311:SF0">
    <property type="entry name" value="CONSERVED OLIGOMERIC GOLGI COMPLEX SUBUNIT 8"/>
    <property type="match status" value="1"/>
</dbReference>
<evidence type="ECO:0000256" key="6">
    <source>
        <dbReference type="ARBA" id="ARBA00023034"/>
    </source>
</evidence>
<dbReference type="EMBL" id="JAGRRH010000010">
    <property type="protein sequence ID" value="KAG7363448.1"/>
    <property type="molecule type" value="Genomic_DNA"/>
</dbReference>
<dbReference type="GO" id="GO:0006891">
    <property type="term" value="P:intra-Golgi vesicle-mediated transport"/>
    <property type="evidence" value="ECO:0007669"/>
    <property type="project" value="TreeGrafter"/>
</dbReference>
<dbReference type="InterPro" id="IPR007255">
    <property type="entry name" value="COG8"/>
</dbReference>
<dbReference type="PANTHER" id="PTHR21311">
    <property type="entry name" value="CONSERVED OLIGOMERIC GOLGI COMPLEX COMPONENT 8"/>
    <property type="match status" value="1"/>
</dbReference>
<reference evidence="10" key="1">
    <citation type="journal article" date="2021" name="Sci. Rep.">
        <title>Diploid genomic architecture of Nitzschia inconspicua, an elite biomass production diatom.</title>
        <authorList>
            <person name="Oliver A."/>
            <person name="Podell S."/>
            <person name="Pinowska A."/>
            <person name="Traller J.C."/>
            <person name="Smith S.R."/>
            <person name="McClure R."/>
            <person name="Beliaev A."/>
            <person name="Bohutskyi P."/>
            <person name="Hill E.A."/>
            <person name="Rabines A."/>
            <person name="Zheng H."/>
            <person name="Allen L.Z."/>
            <person name="Kuo A."/>
            <person name="Grigoriev I.V."/>
            <person name="Allen A.E."/>
            <person name="Hazlebeck D."/>
            <person name="Allen E.E."/>
        </authorList>
    </citation>
    <scope>NUCLEOTIDE SEQUENCE</scope>
    <source>
        <strain evidence="10">Hildebrandi</strain>
    </source>
</reference>
<dbReference type="AlphaFoldDB" id="A0A9K3PXN1"/>
<evidence type="ECO:0000256" key="3">
    <source>
        <dbReference type="ARBA" id="ARBA00020983"/>
    </source>
</evidence>
<comment type="similarity">
    <text evidence="2">Belongs to the COG8 family.</text>
</comment>
<evidence type="ECO:0000256" key="4">
    <source>
        <dbReference type="ARBA" id="ARBA00022448"/>
    </source>
</evidence>
<evidence type="ECO:0000256" key="1">
    <source>
        <dbReference type="ARBA" id="ARBA00004395"/>
    </source>
</evidence>
<feature type="region of interest" description="Disordered" evidence="9">
    <location>
        <begin position="540"/>
        <end position="607"/>
    </location>
</feature>
<dbReference type="GO" id="GO:0017119">
    <property type="term" value="C:Golgi transport complex"/>
    <property type="evidence" value="ECO:0007669"/>
    <property type="project" value="InterPro"/>
</dbReference>
<dbReference type="GO" id="GO:0015031">
    <property type="term" value="P:protein transport"/>
    <property type="evidence" value="ECO:0007669"/>
    <property type="project" value="UniProtKB-KW"/>
</dbReference>
<evidence type="ECO:0000313" key="10">
    <source>
        <dbReference type="EMBL" id="KAG7363448.1"/>
    </source>
</evidence>
<name>A0A9K3PXN1_9STRA</name>
<accession>A0A9K3PXN1</accession>
<comment type="caution">
    <text evidence="10">The sequence shown here is derived from an EMBL/GenBank/DDBJ whole genome shotgun (WGS) entry which is preliminary data.</text>
</comment>
<evidence type="ECO:0000256" key="9">
    <source>
        <dbReference type="SAM" id="MobiDB-lite"/>
    </source>
</evidence>
<evidence type="ECO:0000256" key="7">
    <source>
        <dbReference type="ARBA" id="ARBA00023136"/>
    </source>
</evidence>
<reference evidence="10" key="2">
    <citation type="submission" date="2021-04" db="EMBL/GenBank/DDBJ databases">
        <authorList>
            <person name="Podell S."/>
        </authorList>
    </citation>
    <scope>NUCLEOTIDE SEQUENCE</scope>
    <source>
        <strain evidence="10">Hildebrandi</strain>
    </source>
</reference>
<evidence type="ECO:0000256" key="2">
    <source>
        <dbReference type="ARBA" id="ARBA00006419"/>
    </source>
</evidence>
<keyword evidence="6" id="KW-0333">Golgi apparatus</keyword>
<feature type="compositionally biased region" description="Pro residues" evidence="9">
    <location>
        <begin position="540"/>
        <end position="549"/>
    </location>
</feature>
<dbReference type="Pfam" id="PF04124">
    <property type="entry name" value="Dor1"/>
    <property type="match status" value="2"/>
</dbReference>
<keyword evidence="5" id="KW-0653">Protein transport</keyword>
<organism evidence="10 11">
    <name type="scientific">Nitzschia inconspicua</name>
    <dbReference type="NCBI Taxonomy" id="303405"/>
    <lineage>
        <taxon>Eukaryota</taxon>
        <taxon>Sar</taxon>
        <taxon>Stramenopiles</taxon>
        <taxon>Ochrophyta</taxon>
        <taxon>Bacillariophyta</taxon>
        <taxon>Bacillariophyceae</taxon>
        <taxon>Bacillariophycidae</taxon>
        <taxon>Bacillariales</taxon>
        <taxon>Bacillariaceae</taxon>
        <taxon>Nitzschia</taxon>
    </lineage>
</organism>
<dbReference type="Proteomes" id="UP000693970">
    <property type="component" value="Unassembled WGS sequence"/>
</dbReference>
<evidence type="ECO:0000256" key="5">
    <source>
        <dbReference type="ARBA" id="ARBA00022927"/>
    </source>
</evidence>
<gene>
    <name evidence="10" type="ORF">IV203_026808</name>
</gene>
<keyword evidence="7" id="KW-0472">Membrane</keyword>
<proteinExistence type="inferred from homology"/>
<dbReference type="OrthoDB" id="1661054at2759"/>
<evidence type="ECO:0000256" key="8">
    <source>
        <dbReference type="ARBA" id="ARBA00031347"/>
    </source>
</evidence>
<dbReference type="GO" id="GO:0000139">
    <property type="term" value="C:Golgi membrane"/>
    <property type="evidence" value="ECO:0007669"/>
    <property type="project" value="UniProtKB-SubCell"/>
</dbReference>